<proteinExistence type="predicted"/>
<dbReference type="InterPro" id="IPR036926">
    <property type="entry name" value="Thymidate_synth/dCMP_Mease_sf"/>
</dbReference>
<comment type="caution">
    <text evidence="1">The sequence shown here is derived from an EMBL/GenBank/DDBJ whole genome shotgun (WGS) entry which is preliminary data.</text>
</comment>
<sequence length="199" mass="22556">MECCQCSLLFTSSLKTLYERFPSQALKIITAPEHIAFEILHVKVMMIYRAKLMHYQEIRGYGLNLQSIYFTCISVGLTKREEGDLGPVYGFRWRHFGSKSDTTAHSSLCASDSVLICIFPTSLVFKPNIESSESHAMQTLHTLFHLLAAPLFVLSDSSFNSLFQTVISSTSFQKGRKLILLTMMTITRTNNKPLTEDKQ</sequence>
<dbReference type="Proteomes" id="UP001367508">
    <property type="component" value="Unassembled WGS sequence"/>
</dbReference>
<dbReference type="Gene3D" id="3.30.572.10">
    <property type="entry name" value="Thymidylate synthase/dCMP hydroxymethylase domain"/>
    <property type="match status" value="1"/>
</dbReference>
<accession>A0AAN9LMZ1</accession>
<dbReference type="EMBL" id="JAYMYQ010000004">
    <property type="protein sequence ID" value="KAK7338911.1"/>
    <property type="molecule type" value="Genomic_DNA"/>
</dbReference>
<dbReference type="SUPFAM" id="SSF55831">
    <property type="entry name" value="Thymidylate synthase/dCMP hydroxymethylase"/>
    <property type="match status" value="1"/>
</dbReference>
<name>A0AAN9LMZ1_CANGL</name>
<evidence type="ECO:0000313" key="1">
    <source>
        <dbReference type="EMBL" id="KAK7338911.1"/>
    </source>
</evidence>
<reference evidence="1 2" key="1">
    <citation type="submission" date="2024-01" db="EMBL/GenBank/DDBJ databases">
        <title>The genomes of 5 underutilized Papilionoideae crops provide insights into root nodulation and disease resistanc.</title>
        <authorList>
            <person name="Jiang F."/>
        </authorList>
    </citation>
    <scope>NUCLEOTIDE SEQUENCE [LARGE SCALE GENOMIC DNA]</scope>
    <source>
        <strain evidence="1">LVBAO_FW01</strain>
        <tissue evidence="1">Leaves</tissue>
    </source>
</reference>
<protein>
    <submittedName>
        <fullName evidence="1">Uncharacterized protein</fullName>
    </submittedName>
</protein>
<dbReference type="AlphaFoldDB" id="A0AAN9LMZ1"/>
<organism evidence="1 2">
    <name type="scientific">Canavalia gladiata</name>
    <name type="common">Sword bean</name>
    <name type="synonym">Dolichos gladiatus</name>
    <dbReference type="NCBI Taxonomy" id="3824"/>
    <lineage>
        <taxon>Eukaryota</taxon>
        <taxon>Viridiplantae</taxon>
        <taxon>Streptophyta</taxon>
        <taxon>Embryophyta</taxon>
        <taxon>Tracheophyta</taxon>
        <taxon>Spermatophyta</taxon>
        <taxon>Magnoliopsida</taxon>
        <taxon>eudicotyledons</taxon>
        <taxon>Gunneridae</taxon>
        <taxon>Pentapetalae</taxon>
        <taxon>rosids</taxon>
        <taxon>fabids</taxon>
        <taxon>Fabales</taxon>
        <taxon>Fabaceae</taxon>
        <taxon>Papilionoideae</taxon>
        <taxon>50 kb inversion clade</taxon>
        <taxon>NPAAA clade</taxon>
        <taxon>indigoferoid/millettioid clade</taxon>
        <taxon>Phaseoleae</taxon>
        <taxon>Canavalia</taxon>
    </lineage>
</organism>
<keyword evidence="2" id="KW-1185">Reference proteome</keyword>
<evidence type="ECO:0000313" key="2">
    <source>
        <dbReference type="Proteomes" id="UP001367508"/>
    </source>
</evidence>
<gene>
    <name evidence="1" type="ORF">VNO77_19545</name>
</gene>